<comment type="similarity">
    <text evidence="2 4">Belongs to the class-III pyridoxal-phosphate-dependent aminotransferase family.</text>
</comment>
<proteinExistence type="inferred from homology"/>
<dbReference type="PROSITE" id="PS00600">
    <property type="entry name" value="AA_TRANSFER_CLASS_3"/>
    <property type="match status" value="1"/>
</dbReference>
<evidence type="ECO:0000313" key="5">
    <source>
        <dbReference type="EMBL" id="MFC0386423.1"/>
    </source>
</evidence>
<dbReference type="Pfam" id="PF00202">
    <property type="entry name" value="Aminotran_3"/>
    <property type="match status" value="1"/>
</dbReference>
<dbReference type="PANTHER" id="PTHR45688:SF13">
    <property type="entry name" value="ALANINE--GLYOXYLATE AMINOTRANSFERASE 2-LIKE"/>
    <property type="match status" value="1"/>
</dbReference>
<dbReference type="Gene3D" id="3.40.640.10">
    <property type="entry name" value="Type I PLP-dependent aspartate aminotransferase-like (Major domain)"/>
    <property type="match status" value="1"/>
</dbReference>
<evidence type="ECO:0000313" key="6">
    <source>
        <dbReference type="Proteomes" id="UP001589789"/>
    </source>
</evidence>
<dbReference type="InterPro" id="IPR015421">
    <property type="entry name" value="PyrdxlP-dep_Trfase_major"/>
</dbReference>
<comment type="caution">
    <text evidence="5">The sequence shown here is derived from an EMBL/GenBank/DDBJ whole genome shotgun (WGS) entry which is preliminary data.</text>
</comment>
<name>A0ABV6IS36_9PROT</name>
<dbReference type="Gene3D" id="3.90.1150.10">
    <property type="entry name" value="Aspartate Aminotransferase, domain 1"/>
    <property type="match status" value="1"/>
</dbReference>
<dbReference type="InterPro" id="IPR015424">
    <property type="entry name" value="PyrdxlP-dep_Trfase"/>
</dbReference>
<dbReference type="EMBL" id="JBHLVZ010000033">
    <property type="protein sequence ID" value="MFC0386423.1"/>
    <property type="molecule type" value="Genomic_DNA"/>
</dbReference>
<accession>A0ABV6IS36</accession>
<keyword evidence="5" id="KW-0032">Aminotransferase</keyword>
<evidence type="ECO:0000256" key="4">
    <source>
        <dbReference type="RuleBase" id="RU003560"/>
    </source>
</evidence>
<dbReference type="RefSeq" id="WP_377050877.1">
    <property type="nucleotide sequence ID" value="NZ_JBHLVZ010000033.1"/>
</dbReference>
<evidence type="ECO:0000256" key="3">
    <source>
        <dbReference type="ARBA" id="ARBA00022898"/>
    </source>
</evidence>
<dbReference type="Proteomes" id="UP001589789">
    <property type="component" value="Unassembled WGS sequence"/>
</dbReference>
<keyword evidence="3 4" id="KW-0663">Pyridoxal phosphate</keyword>
<comment type="cofactor">
    <cofactor evidence="1">
        <name>pyridoxal 5'-phosphate</name>
        <dbReference type="ChEBI" id="CHEBI:597326"/>
    </cofactor>
</comment>
<organism evidence="5 6">
    <name type="scientific">Muricoccus vinaceus</name>
    <dbReference type="NCBI Taxonomy" id="424704"/>
    <lineage>
        <taxon>Bacteria</taxon>
        <taxon>Pseudomonadati</taxon>
        <taxon>Pseudomonadota</taxon>
        <taxon>Alphaproteobacteria</taxon>
        <taxon>Acetobacterales</taxon>
        <taxon>Roseomonadaceae</taxon>
        <taxon>Muricoccus</taxon>
    </lineage>
</organism>
<dbReference type="InterPro" id="IPR005814">
    <property type="entry name" value="Aminotrans_3"/>
</dbReference>
<dbReference type="InterPro" id="IPR015422">
    <property type="entry name" value="PyrdxlP-dep_Trfase_small"/>
</dbReference>
<evidence type="ECO:0000256" key="1">
    <source>
        <dbReference type="ARBA" id="ARBA00001933"/>
    </source>
</evidence>
<dbReference type="InterPro" id="IPR049704">
    <property type="entry name" value="Aminotrans_3_PPA_site"/>
</dbReference>
<evidence type="ECO:0000256" key="2">
    <source>
        <dbReference type="ARBA" id="ARBA00008954"/>
    </source>
</evidence>
<gene>
    <name evidence="5" type="ORF">ACFFIC_12855</name>
</gene>
<dbReference type="PANTHER" id="PTHR45688">
    <property type="match status" value="1"/>
</dbReference>
<protein>
    <submittedName>
        <fullName evidence="5">Aspartate aminotransferase family protein</fullName>
    </submittedName>
</protein>
<dbReference type="GO" id="GO:0008483">
    <property type="term" value="F:transaminase activity"/>
    <property type="evidence" value="ECO:0007669"/>
    <property type="project" value="UniProtKB-KW"/>
</dbReference>
<keyword evidence="6" id="KW-1185">Reference proteome</keyword>
<reference evidence="5 6" key="1">
    <citation type="submission" date="2024-09" db="EMBL/GenBank/DDBJ databases">
        <authorList>
            <person name="Sun Q."/>
            <person name="Mori K."/>
        </authorList>
    </citation>
    <scope>NUCLEOTIDE SEQUENCE [LARGE SCALE GENOMIC DNA]</scope>
    <source>
        <strain evidence="5 6">CCM 7468</strain>
    </source>
</reference>
<dbReference type="CDD" id="cd00610">
    <property type="entry name" value="OAT_like"/>
    <property type="match status" value="1"/>
</dbReference>
<sequence length="444" mass="46599">MPDTAPRGMAMINAFDPAAAPALSPRERAMVERRQRLLGPAYRLFYEHPVHLVRGDGAWLFDADGKRFLDCYNNVASLGHAHPRVVEAIARQAARINTHTRYLHDTVLDYAEALLATLPPALGHVMFTCTGSEANDLALRIARAHTGGEGIVVTSLAYHGVTASLAELSPSLGEGVPLGRHVATVSPPDAYRGGPDMPARFAADITRAFAGLARHGIRPCALLVDTMFTSDGVFPDPAGFLAEAAAAARAAGALFIADEVQPGFGRTGRMWGFERHGAEPDIVTMGKPMGNGHPLAGLAIRPELLERFGSRARYFNTFGGNPVSAAAGLAVLDVLRDEALPANAARVGAHLLAGLGALAARHAILGDIRGAGLSIGAELVRDRATKEPATAETARTVNALREGGVLISASGPAANILKIRPPLCLSTEQADLFLDTLDQALAAG</sequence>
<keyword evidence="5" id="KW-0808">Transferase</keyword>
<dbReference type="SUPFAM" id="SSF53383">
    <property type="entry name" value="PLP-dependent transferases"/>
    <property type="match status" value="1"/>
</dbReference>
<dbReference type="PIRSF" id="PIRSF000521">
    <property type="entry name" value="Transaminase_4ab_Lys_Orn"/>
    <property type="match status" value="1"/>
</dbReference>